<dbReference type="RefSeq" id="WP_097280592.1">
    <property type="nucleotide sequence ID" value="NZ_OCNJ01000008.1"/>
</dbReference>
<dbReference type="SUPFAM" id="SSF52540">
    <property type="entry name" value="P-loop containing nucleoside triphosphate hydrolases"/>
    <property type="match status" value="1"/>
</dbReference>
<dbReference type="Pfam" id="PF13671">
    <property type="entry name" value="AAA_33"/>
    <property type="match status" value="1"/>
</dbReference>
<gene>
    <name evidence="1" type="ORF">SAMN05421508_108196</name>
</gene>
<dbReference type="AlphaFoldDB" id="A0A286GU87"/>
<dbReference type="Proteomes" id="UP000219621">
    <property type="component" value="Unassembled WGS sequence"/>
</dbReference>
<accession>A0A286GU87</accession>
<dbReference type="PANTHER" id="PTHR39206">
    <property type="entry name" value="SLL8004 PROTEIN"/>
    <property type="match status" value="1"/>
</dbReference>
<evidence type="ECO:0000313" key="1">
    <source>
        <dbReference type="EMBL" id="SOD99032.1"/>
    </source>
</evidence>
<protein>
    <submittedName>
        <fullName evidence="1">Predicted ABC-type ATPase</fullName>
    </submittedName>
</protein>
<evidence type="ECO:0000313" key="2">
    <source>
        <dbReference type="Proteomes" id="UP000219621"/>
    </source>
</evidence>
<dbReference type="PANTHER" id="PTHR39206:SF1">
    <property type="entry name" value="SLL8004 PROTEIN"/>
    <property type="match status" value="1"/>
</dbReference>
<dbReference type="EMBL" id="OCNJ01000008">
    <property type="protein sequence ID" value="SOD99032.1"/>
    <property type="molecule type" value="Genomic_DNA"/>
</dbReference>
<dbReference type="Gene3D" id="3.40.50.300">
    <property type="entry name" value="P-loop containing nucleotide triphosphate hydrolases"/>
    <property type="match status" value="1"/>
</dbReference>
<proteinExistence type="predicted"/>
<sequence length="196" mass="21335">MAETVPWFWIIGGPNGAGKTTIASVVVSAVAPSAQFLNADIIASGLDPQQPERAAMQAGRLFLDRLSEELSARRPVVVESTLSSSRYARLAQDLKGQGWRVGLIYVYLREAALSPHRIASRVSRGGHFVPTADAIRRYDRSLGLLRRHLDLADCWTIYDNSGSEPVLAARGAGMHTELLACDDRLAQVLTRSGVRP</sequence>
<dbReference type="InterPro" id="IPR027417">
    <property type="entry name" value="P-loop_NTPase"/>
</dbReference>
<name>A0A286GU87_9PROT</name>
<keyword evidence="2" id="KW-1185">Reference proteome</keyword>
<organism evidence="1 2">
    <name type="scientific">Caenispirillum bisanense</name>
    <dbReference type="NCBI Taxonomy" id="414052"/>
    <lineage>
        <taxon>Bacteria</taxon>
        <taxon>Pseudomonadati</taxon>
        <taxon>Pseudomonadota</taxon>
        <taxon>Alphaproteobacteria</taxon>
        <taxon>Rhodospirillales</taxon>
        <taxon>Novispirillaceae</taxon>
        <taxon>Caenispirillum</taxon>
    </lineage>
</organism>
<reference evidence="2" key="1">
    <citation type="submission" date="2017-09" db="EMBL/GenBank/DDBJ databases">
        <authorList>
            <person name="Varghese N."/>
            <person name="Submissions S."/>
        </authorList>
    </citation>
    <scope>NUCLEOTIDE SEQUENCE [LARGE SCALE GENOMIC DNA]</scope>
    <source>
        <strain evidence="2">USBA 140</strain>
    </source>
</reference>
<dbReference type="OrthoDB" id="9791543at2"/>